<comment type="similarity">
    <text evidence="2">Belongs to the protein kinase superfamily. Ser/Thr protein kinase family.</text>
</comment>
<evidence type="ECO:0000313" key="24">
    <source>
        <dbReference type="RefSeq" id="XP_035545410.1"/>
    </source>
</evidence>
<feature type="chain" id="PRO_5043714185" description="non-specific serine/threonine protein kinase" evidence="21">
    <location>
        <begin position="30"/>
        <end position="958"/>
    </location>
</feature>
<keyword evidence="16" id="KW-0675">Receptor</keyword>
<evidence type="ECO:0000256" key="21">
    <source>
        <dbReference type="SAM" id="SignalP"/>
    </source>
</evidence>
<dbReference type="SUPFAM" id="SSF52058">
    <property type="entry name" value="L domain-like"/>
    <property type="match status" value="2"/>
</dbReference>
<evidence type="ECO:0000256" key="8">
    <source>
        <dbReference type="ARBA" id="ARBA00022729"/>
    </source>
</evidence>
<dbReference type="KEGG" id="jre:109013531"/>
<evidence type="ECO:0000256" key="18">
    <source>
        <dbReference type="ARBA" id="ARBA00047899"/>
    </source>
</evidence>
<evidence type="ECO:0000256" key="5">
    <source>
        <dbReference type="ARBA" id="ARBA00022614"/>
    </source>
</evidence>
<keyword evidence="12" id="KW-0067">ATP-binding</keyword>
<keyword evidence="23" id="KW-1185">Reference proteome</keyword>
<dbReference type="OrthoDB" id="2018786at2759"/>
<keyword evidence="5" id="KW-0433">Leucine-rich repeat</keyword>
<dbReference type="GO" id="GO:0016020">
    <property type="term" value="C:membrane"/>
    <property type="evidence" value="ECO:0007669"/>
    <property type="project" value="UniProtKB-SubCell"/>
</dbReference>
<feature type="compositionally biased region" description="Polar residues" evidence="20">
    <location>
        <begin position="457"/>
        <end position="472"/>
    </location>
</feature>
<comment type="catalytic activity">
    <reaction evidence="18">
        <text>L-threonyl-[protein] + ATP = O-phospho-L-threonyl-[protein] + ADP + H(+)</text>
        <dbReference type="Rhea" id="RHEA:46608"/>
        <dbReference type="Rhea" id="RHEA-COMP:11060"/>
        <dbReference type="Rhea" id="RHEA-COMP:11605"/>
        <dbReference type="ChEBI" id="CHEBI:15378"/>
        <dbReference type="ChEBI" id="CHEBI:30013"/>
        <dbReference type="ChEBI" id="CHEBI:30616"/>
        <dbReference type="ChEBI" id="CHEBI:61977"/>
        <dbReference type="ChEBI" id="CHEBI:456216"/>
        <dbReference type="EC" id="2.7.11.1"/>
    </reaction>
</comment>
<keyword evidence="4" id="KW-0723">Serine/threonine-protein kinase</keyword>
<dbReference type="InterPro" id="IPR052422">
    <property type="entry name" value="Auxin_Ser/Thr_Kinase"/>
</dbReference>
<name>A0A6P9EAY0_JUGRE</name>
<dbReference type="RefSeq" id="XP_035545410.1">
    <property type="nucleotide sequence ID" value="XM_035689517.1"/>
</dbReference>
<organism evidence="23 24">
    <name type="scientific">Juglans regia</name>
    <name type="common">English walnut</name>
    <dbReference type="NCBI Taxonomy" id="51240"/>
    <lineage>
        <taxon>Eukaryota</taxon>
        <taxon>Viridiplantae</taxon>
        <taxon>Streptophyta</taxon>
        <taxon>Embryophyta</taxon>
        <taxon>Tracheophyta</taxon>
        <taxon>Spermatophyta</taxon>
        <taxon>Magnoliopsida</taxon>
        <taxon>eudicotyledons</taxon>
        <taxon>Gunneridae</taxon>
        <taxon>Pentapetalae</taxon>
        <taxon>rosids</taxon>
        <taxon>fabids</taxon>
        <taxon>Fagales</taxon>
        <taxon>Juglandaceae</taxon>
        <taxon>Juglans</taxon>
    </lineage>
</organism>
<dbReference type="FunFam" id="3.30.200.20:FF:000226">
    <property type="entry name" value="receptor protein kinase TMK1"/>
    <property type="match status" value="1"/>
</dbReference>
<evidence type="ECO:0000256" key="12">
    <source>
        <dbReference type="ARBA" id="ARBA00022840"/>
    </source>
</evidence>
<keyword evidence="6" id="KW-0808">Transferase</keyword>
<feature type="region of interest" description="Disordered" evidence="20">
    <location>
        <begin position="939"/>
        <end position="958"/>
    </location>
</feature>
<keyword evidence="9" id="KW-0677">Repeat</keyword>
<dbReference type="InterPro" id="IPR001245">
    <property type="entry name" value="Ser-Thr/Tyr_kinase_cat_dom"/>
</dbReference>
<comment type="subcellular location">
    <subcellularLocation>
        <location evidence="1">Membrane</location>
        <topology evidence="1">Single-pass membrane protein</topology>
    </subcellularLocation>
</comment>
<dbReference type="FunFam" id="1.10.510.10:FF:000198">
    <property type="entry name" value="receptor protein kinase TMK1"/>
    <property type="match status" value="1"/>
</dbReference>
<keyword evidence="8 21" id="KW-0732">Signal</keyword>
<accession>A0A6P9EAY0</accession>
<dbReference type="InterPro" id="IPR003591">
    <property type="entry name" value="Leu-rich_rpt_typical-subtyp"/>
</dbReference>
<dbReference type="Gene3D" id="1.10.510.10">
    <property type="entry name" value="Transferase(Phosphotransferase) domain 1"/>
    <property type="match status" value="1"/>
</dbReference>
<dbReference type="Pfam" id="PF07714">
    <property type="entry name" value="PK_Tyr_Ser-Thr"/>
    <property type="match status" value="1"/>
</dbReference>
<dbReference type="Gene3D" id="3.80.10.10">
    <property type="entry name" value="Ribonuclease Inhibitor"/>
    <property type="match status" value="2"/>
</dbReference>
<dbReference type="InterPro" id="IPR017441">
    <property type="entry name" value="Protein_kinase_ATP_BS"/>
</dbReference>
<evidence type="ECO:0000256" key="10">
    <source>
        <dbReference type="ARBA" id="ARBA00022741"/>
    </source>
</evidence>
<dbReference type="AlphaFoldDB" id="A0A6P9EAY0"/>
<evidence type="ECO:0000256" key="16">
    <source>
        <dbReference type="ARBA" id="ARBA00023170"/>
    </source>
</evidence>
<feature type="region of interest" description="Disordered" evidence="20">
    <location>
        <begin position="457"/>
        <end position="503"/>
    </location>
</feature>
<sequence>MIRLHRSTMERHKTCVFPLLLSLLAVVFGATDPNDVAILSQFKKGLENPELLKWPENGADPCESNWNYVVCKGDRVTQIQVQNVGLSGPLPQNLNQLSMLTDLGLQKNRFTGALPSFRGLSNLRNAYLDNNEFDIIPADFFDGLVSLEVLALDNINLNATTGWMFPAQLQESPQLRNLSCMSCNLVGPLPSFLRNLSSLSNLKLSGNNLYGEVPASFSGMNLEILWLNDQNGGGLTGPIDVVTTMTLLTSLWLHGNRFTGEIPASIGNLTLLEDLNLNGNQLVGLIPDSLANMALRNLDLSNNGLMGPIPNFKATKVSSDSNAFCQSTPGVRCDPAVMALIEFLRWVNYPSKLVSSWTGNDPCEGQWLGLNCNPSNEIDIINMPKFYLNGSLSPSVANLGALTQIRLQNNNLSGPIPQNWSSLKYLTMLDLTGNNISPPLPKFSDSVKLVIDPLLNGNQSQEAPPAGNSPQENGPSSGSSHSPSRNPSSPTTGGDGTSGEPKSSKRSILVSVVAPAASVAAVAFLVIPLSVYCCKKRKDTSPTASSVVIHPRDPSDSDNMFKVVVANNTNGSTSTLTGSCSGSINSSGRGESHVIEAGNLIISVQVLRNVTGNFSPENELGRGGFGVVYKGELDDGTKIAVKRMEAGVITSKALDEFQSEIAVLSKVRHRHLVSLLGYSIEGNERILVYEYMPQGALSKHLFHWKSLKLEPLSWKRRLNIALDVARGLEYLHSMAHQSFIHRDLKSSNILLGDDFRAKISDFGLVKLAPDGEKSVETRLAGTFGYLAPEYAVTGKITTKADVFSFGVVLMELLTGLMALDDNRPEESQYLAAWFLRIKSDKEKLAAGIDPALDVNEETFESIYTISQLAAHCTAREPSQRPDMGHAVNVLAPLVEKWRPFDDDTEEYSGIDYNLPLNQMVKGWQEGKDLSYMALEDSKDSIPARPTGFAESFTSADGR</sequence>
<dbReference type="GO" id="GO:0004675">
    <property type="term" value="F:transmembrane receptor protein serine/threonine kinase activity"/>
    <property type="evidence" value="ECO:0000318"/>
    <property type="project" value="GO_Central"/>
</dbReference>
<keyword evidence="11" id="KW-0418">Kinase</keyword>
<evidence type="ECO:0000256" key="9">
    <source>
        <dbReference type="ARBA" id="ARBA00022737"/>
    </source>
</evidence>
<keyword evidence="17" id="KW-0325">Glycoprotein</keyword>
<dbReference type="Pfam" id="PF08263">
    <property type="entry name" value="LRRNT_2"/>
    <property type="match status" value="2"/>
</dbReference>
<evidence type="ECO:0000256" key="6">
    <source>
        <dbReference type="ARBA" id="ARBA00022679"/>
    </source>
</evidence>
<comment type="catalytic activity">
    <reaction evidence="19">
        <text>L-seryl-[protein] + ATP = O-phospho-L-seryl-[protein] + ADP + H(+)</text>
        <dbReference type="Rhea" id="RHEA:17989"/>
        <dbReference type="Rhea" id="RHEA-COMP:9863"/>
        <dbReference type="Rhea" id="RHEA-COMP:11604"/>
        <dbReference type="ChEBI" id="CHEBI:15378"/>
        <dbReference type="ChEBI" id="CHEBI:29999"/>
        <dbReference type="ChEBI" id="CHEBI:30616"/>
        <dbReference type="ChEBI" id="CHEBI:83421"/>
        <dbReference type="ChEBI" id="CHEBI:456216"/>
        <dbReference type="EC" id="2.7.11.1"/>
    </reaction>
</comment>
<evidence type="ECO:0000256" key="7">
    <source>
        <dbReference type="ARBA" id="ARBA00022692"/>
    </source>
</evidence>
<keyword evidence="7" id="KW-0812">Transmembrane</keyword>
<evidence type="ECO:0000256" key="14">
    <source>
        <dbReference type="ARBA" id="ARBA00023136"/>
    </source>
</evidence>
<dbReference type="PANTHER" id="PTHR47986">
    <property type="entry name" value="OSJNBA0070M12.3 PROTEIN"/>
    <property type="match status" value="1"/>
</dbReference>
<evidence type="ECO:0000256" key="11">
    <source>
        <dbReference type="ARBA" id="ARBA00022777"/>
    </source>
</evidence>
<dbReference type="PROSITE" id="PS50011">
    <property type="entry name" value="PROTEIN_KINASE_DOM"/>
    <property type="match status" value="1"/>
</dbReference>
<feature type="signal peptide" evidence="21">
    <location>
        <begin position="1"/>
        <end position="29"/>
    </location>
</feature>
<feature type="domain" description="Protein kinase" evidence="22">
    <location>
        <begin position="614"/>
        <end position="894"/>
    </location>
</feature>
<dbReference type="EC" id="2.7.11.1" evidence="3"/>
<feature type="compositionally biased region" description="Low complexity" evidence="20">
    <location>
        <begin position="473"/>
        <end position="492"/>
    </location>
</feature>
<dbReference type="Gramene" id="Jr04_20820_p1">
    <property type="protein sequence ID" value="cds.Jr04_20820_p1"/>
    <property type="gene ID" value="Jr04_20820"/>
</dbReference>
<dbReference type="InterPro" id="IPR000719">
    <property type="entry name" value="Prot_kinase_dom"/>
</dbReference>
<evidence type="ECO:0000256" key="4">
    <source>
        <dbReference type="ARBA" id="ARBA00022527"/>
    </source>
</evidence>
<keyword evidence="14" id="KW-0472">Membrane</keyword>
<dbReference type="PROSITE" id="PS00107">
    <property type="entry name" value="PROTEIN_KINASE_ATP"/>
    <property type="match status" value="1"/>
</dbReference>
<keyword evidence="10" id="KW-0547">Nucleotide-binding</keyword>
<dbReference type="GeneID" id="109013531"/>
<dbReference type="InterPro" id="IPR001611">
    <property type="entry name" value="Leu-rich_rpt"/>
</dbReference>
<protein>
    <recommendedName>
        <fullName evidence="3">non-specific serine/threonine protein kinase</fullName>
        <ecNumber evidence="3">2.7.11.1</ecNumber>
    </recommendedName>
</protein>
<evidence type="ECO:0000259" key="22">
    <source>
        <dbReference type="PROSITE" id="PS50011"/>
    </source>
</evidence>
<proteinExistence type="inferred from homology"/>
<evidence type="ECO:0000256" key="3">
    <source>
        <dbReference type="ARBA" id="ARBA00012513"/>
    </source>
</evidence>
<reference evidence="24" key="1">
    <citation type="submission" date="2025-08" db="UniProtKB">
        <authorList>
            <consortium name="RefSeq"/>
        </authorList>
    </citation>
    <scope>IDENTIFICATION</scope>
    <source>
        <tissue evidence="24">Leaves</tissue>
    </source>
</reference>
<keyword evidence="13" id="KW-1133">Transmembrane helix</keyword>
<evidence type="ECO:0000256" key="15">
    <source>
        <dbReference type="ARBA" id="ARBA00023157"/>
    </source>
</evidence>
<dbReference type="CDD" id="cd14066">
    <property type="entry name" value="STKc_IRAK"/>
    <property type="match status" value="1"/>
</dbReference>
<dbReference type="InterPro" id="IPR011009">
    <property type="entry name" value="Kinase-like_dom_sf"/>
</dbReference>
<dbReference type="GO" id="GO:0005524">
    <property type="term" value="F:ATP binding"/>
    <property type="evidence" value="ECO:0007669"/>
    <property type="project" value="UniProtKB-UniRule"/>
</dbReference>
<dbReference type="SMART" id="SM00220">
    <property type="entry name" value="S_TKc"/>
    <property type="match status" value="1"/>
</dbReference>
<evidence type="ECO:0000256" key="17">
    <source>
        <dbReference type="ARBA" id="ARBA00023180"/>
    </source>
</evidence>
<dbReference type="SMART" id="SM00369">
    <property type="entry name" value="LRR_TYP"/>
    <property type="match status" value="6"/>
</dbReference>
<evidence type="ECO:0000256" key="19">
    <source>
        <dbReference type="ARBA" id="ARBA00048679"/>
    </source>
</evidence>
<dbReference type="Gene3D" id="3.30.200.20">
    <property type="entry name" value="Phosphorylase Kinase, domain 1"/>
    <property type="match status" value="1"/>
</dbReference>
<dbReference type="GO" id="GO:0007165">
    <property type="term" value="P:signal transduction"/>
    <property type="evidence" value="ECO:0000318"/>
    <property type="project" value="GO_Central"/>
</dbReference>
<dbReference type="InterPro" id="IPR032675">
    <property type="entry name" value="LRR_dom_sf"/>
</dbReference>
<dbReference type="SUPFAM" id="SSF56112">
    <property type="entry name" value="Protein kinase-like (PK-like)"/>
    <property type="match status" value="1"/>
</dbReference>
<gene>
    <name evidence="24" type="primary">LOC109013531</name>
</gene>
<evidence type="ECO:0000256" key="13">
    <source>
        <dbReference type="ARBA" id="ARBA00022989"/>
    </source>
</evidence>
<dbReference type="InterPro" id="IPR013210">
    <property type="entry name" value="LRR_N_plant-typ"/>
</dbReference>
<dbReference type="InterPro" id="IPR008271">
    <property type="entry name" value="Ser/Thr_kinase_AS"/>
</dbReference>
<dbReference type="Pfam" id="PF00560">
    <property type="entry name" value="LRR_1"/>
    <property type="match status" value="5"/>
</dbReference>
<dbReference type="FunFam" id="3.80.10.10:FF:000190">
    <property type="entry name" value="Receptor-like kinase TMK4"/>
    <property type="match status" value="1"/>
</dbReference>
<dbReference type="PROSITE" id="PS00108">
    <property type="entry name" value="PROTEIN_KINASE_ST"/>
    <property type="match status" value="1"/>
</dbReference>
<dbReference type="Proteomes" id="UP000235220">
    <property type="component" value="Chromosome 4"/>
</dbReference>
<evidence type="ECO:0000256" key="2">
    <source>
        <dbReference type="ARBA" id="ARBA00008684"/>
    </source>
</evidence>
<dbReference type="PANTHER" id="PTHR47986:SF13">
    <property type="entry name" value="RECEPTOR PROTEIN KINASE TMK1-LIKE"/>
    <property type="match status" value="1"/>
</dbReference>
<evidence type="ECO:0000256" key="1">
    <source>
        <dbReference type="ARBA" id="ARBA00004167"/>
    </source>
</evidence>
<evidence type="ECO:0000313" key="23">
    <source>
        <dbReference type="Proteomes" id="UP000235220"/>
    </source>
</evidence>
<dbReference type="FunFam" id="3.80.10.10:FF:000129">
    <property type="entry name" value="Leucine-rich repeat receptor-like kinase"/>
    <property type="match status" value="1"/>
</dbReference>
<evidence type="ECO:0000256" key="20">
    <source>
        <dbReference type="SAM" id="MobiDB-lite"/>
    </source>
</evidence>
<keyword evidence="15" id="KW-1015">Disulfide bond</keyword>